<reference evidence="8" key="1">
    <citation type="submission" date="2022-01" db="EMBL/GenBank/DDBJ databases">
        <title>Genome Sequence Resource for Two Populations of Ditylenchus destructor, the Migratory Endoparasitic Phytonematode.</title>
        <authorList>
            <person name="Zhang H."/>
            <person name="Lin R."/>
            <person name="Xie B."/>
        </authorList>
    </citation>
    <scope>NUCLEOTIDE SEQUENCE</scope>
    <source>
        <strain evidence="8">BazhouSP</strain>
    </source>
</reference>
<evidence type="ECO:0000256" key="5">
    <source>
        <dbReference type="RuleBase" id="RU003346"/>
    </source>
</evidence>
<feature type="transmembrane region" description="Helical" evidence="6">
    <location>
        <begin position="280"/>
        <end position="302"/>
    </location>
</feature>
<feature type="transmembrane region" description="Helical" evidence="6">
    <location>
        <begin position="7"/>
        <end position="27"/>
    </location>
</feature>
<dbReference type="InterPro" id="IPR045263">
    <property type="entry name" value="GLUT"/>
</dbReference>
<feature type="transmembrane region" description="Helical" evidence="6">
    <location>
        <begin position="133"/>
        <end position="152"/>
    </location>
</feature>
<dbReference type="PROSITE" id="PS50850">
    <property type="entry name" value="MFS"/>
    <property type="match status" value="1"/>
</dbReference>
<feature type="transmembrane region" description="Helical" evidence="6">
    <location>
        <begin position="69"/>
        <end position="89"/>
    </location>
</feature>
<feature type="transmembrane region" description="Helical" evidence="6">
    <location>
        <begin position="39"/>
        <end position="57"/>
    </location>
</feature>
<dbReference type="PANTHER" id="PTHR23503:SF121">
    <property type="entry name" value="MAJOR FACILITATOR SUPERFAMILY (MFS) PROFILE DOMAIN-CONTAINING PROTEIN"/>
    <property type="match status" value="1"/>
</dbReference>
<keyword evidence="3 6" id="KW-1133">Transmembrane helix</keyword>
<gene>
    <name evidence="8" type="ORF">DdX_20233</name>
</gene>
<dbReference type="PANTHER" id="PTHR23503">
    <property type="entry name" value="SOLUTE CARRIER FAMILY 2"/>
    <property type="match status" value="1"/>
</dbReference>
<evidence type="ECO:0000256" key="3">
    <source>
        <dbReference type="ARBA" id="ARBA00022989"/>
    </source>
</evidence>
<sequence length="457" mass="50388">MSNSQLNLFWSIVVSSIAVGALFGALLTQYMAEKFGRRNALIISGVFNVIGAFLEYFAKSLNSPEVLIIGRLILGGNIALSCGLVPMYLMEISPTRYRGAAGTAHQTAVAFSDWFAKFVGLPEILGGTNSWPIAYGFPGILALFLCIILPFCPKSPKFTLITKGQKSEAEKDLHRFMDKDEAERTLLALNKEAESIEATGTLKELFTTKELRYPLFISIWMMVAQTYTGSGAVFAYSTDMLVSAGMSAPVARWSTIGIGVAYFICACSATYLIERLGRRFLAIFQLGTVTIALSLISITAWLKSATQSVWLGYVTIALFLVYMCVYGVGSPIPWMISGEIFPTKFRPTAMTVTVFASFINSFLISLLYLPFKQAVGVSLSYLPFIIVSAISTVIVYFLLPETRNRTSKEITEGMASRKFSLIQDSPKRSNSSAFEETPLINRDNIQFNAYYSTINDK</sequence>
<feature type="transmembrane region" description="Helical" evidence="6">
    <location>
        <begin position="349"/>
        <end position="369"/>
    </location>
</feature>
<evidence type="ECO:0000256" key="1">
    <source>
        <dbReference type="ARBA" id="ARBA00004141"/>
    </source>
</evidence>
<accession>A0AAD4QWJ8</accession>
<dbReference type="EMBL" id="JAKKPZ010000534">
    <property type="protein sequence ID" value="KAI1694231.1"/>
    <property type="molecule type" value="Genomic_DNA"/>
</dbReference>
<dbReference type="InterPro" id="IPR003663">
    <property type="entry name" value="Sugar/inositol_transpt"/>
</dbReference>
<feature type="transmembrane region" description="Helical" evidence="6">
    <location>
        <begin position="213"/>
        <end position="236"/>
    </location>
</feature>
<evidence type="ECO:0000313" key="9">
    <source>
        <dbReference type="Proteomes" id="UP001201812"/>
    </source>
</evidence>
<comment type="similarity">
    <text evidence="5">Belongs to the major facilitator superfamily. Sugar transporter (TC 2.A.1.1) family.</text>
</comment>
<comment type="caution">
    <text evidence="8">The sequence shown here is derived from an EMBL/GenBank/DDBJ whole genome shotgun (WGS) entry which is preliminary data.</text>
</comment>
<evidence type="ECO:0000256" key="2">
    <source>
        <dbReference type="ARBA" id="ARBA00022692"/>
    </source>
</evidence>
<dbReference type="GO" id="GO:0015149">
    <property type="term" value="F:hexose transmembrane transporter activity"/>
    <property type="evidence" value="ECO:0007669"/>
    <property type="project" value="TreeGrafter"/>
</dbReference>
<dbReference type="PRINTS" id="PR00171">
    <property type="entry name" value="SUGRTRNSPORT"/>
</dbReference>
<organism evidence="8 9">
    <name type="scientific">Ditylenchus destructor</name>
    <dbReference type="NCBI Taxonomy" id="166010"/>
    <lineage>
        <taxon>Eukaryota</taxon>
        <taxon>Metazoa</taxon>
        <taxon>Ecdysozoa</taxon>
        <taxon>Nematoda</taxon>
        <taxon>Chromadorea</taxon>
        <taxon>Rhabditida</taxon>
        <taxon>Tylenchina</taxon>
        <taxon>Tylenchomorpha</taxon>
        <taxon>Sphaerularioidea</taxon>
        <taxon>Anguinidae</taxon>
        <taxon>Anguininae</taxon>
        <taxon>Ditylenchus</taxon>
    </lineage>
</organism>
<comment type="subcellular location">
    <subcellularLocation>
        <location evidence="1">Membrane</location>
        <topology evidence="1">Multi-pass membrane protein</topology>
    </subcellularLocation>
</comment>
<dbReference type="AlphaFoldDB" id="A0AAD4QWJ8"/>
<keyword evidence="8" id="KW-0762">Sugar transport</keyword>
<feature type="transmembrane region" description="Helical" evidence="6">
    <location>
        <begin position="256"/>
        <end position="273"/>
    </location>
</feature>
<evidence type="ECO:0000259" key="7">
    <source>
        <dbReference type="PROSITE" id="PS50850"/>
    </source>
</evidence>
<keyword evidence="5" id="KW-0813">Transport</keyword>
<dbReference type="Gene3D" id="1.20.1250.20">
    <property type="entry name" value="MFS general substrate transporter like domains"/>
    <property type="match status" value="1"/>
</dbReference>
<proteinExistence type="inferred from homology"/>
<feature type="domain" description="Major facilitator superfamily (MFS) profile" evidence="7">
    <location>
        <begin position="1"/>
        <end position="403"/>
    </location>
</feature>
<feature type="transmembrane region" description="Helical" evidence="6">
    <location>
        <begin position="381"/>
        <end position="399"/>
    </location>
</feature>
<dbReference type="InterPro" id="IPR036259">
    <property type="entry name" value="MFS_trans_sf"/>
</dbReference>
<dbReference type="GO" id="GO:0016020">
    <property type="term" value="C:membrane"/>
    <property type="evidence" value="ECO:0007669"/>
    <property type="project" value="UniProtKB-SubCell"/>
</dbReference>
<keyword evidence="2 6" id="KW-0812">Transmembrane</keyword>
<dbReference type="SUPFAM" id="SSF103473">
    <property type="entry name" value="MFS general substrate transporter"/>
    <property type="match status" value="1"/>
</dbReference>
<dbReference type="InterPro" id="IPR005828">
    <property type="entry name" value="MFS_sugar_transport-like"/>
</dbReference>
<keyword evidence="9" id="KW-1185">Reference proteome</keyword>
<dbReference type="InterPro" id="IPR020846">
    <property type="entry name" value="MFS_dom"/>
</dbReference>
<evidence type="ECO:0000256" key="6">
    <source>
        <dbReference type="SAM" id="Phobius"/>
    </source>
</evidence>
<evidence type="ECO:0000313" key="8">
    <source>
        <dbReference type="EMBL" id="KAI1694231.1"/>
    </source>
</evidence>
<keyword evidence="4 6" id="KW-0472">Membrane</keyword>
<name>A0AAD4QWJ8_9BILA</name>
<evidence type="ECO:0000256" key="4">
    <source>
        <dbReference type="ARBA" id="ARBA00023136"/>
    </source>
</evidence>
<dbReference type="Proteomes" id="UP001201812">
    <property type="component" value="Unassembled WGS sequence"/>
</dbReference>
<protein>
    <submittedName>
        <fullName evidence="8">Sugar transporter domain-containing protein</fullName>
    </submittedName>
</protein>
<dbReference type="Pfam" id="PF00083">
    <property type="entry name" value="Sugar_tr"/>
    <property type="match status" value="1"/>
</dbReference>
<dbReference type="NCBIfam" id="TIGR00879">
    <property type="entry name" value="SP"/>
    <property type="match status" value="1"/>
</dbReference>
<feature type="transmembrane region" description="Helical" evidence="6">
    <location>
        <begin position="308"/>
        <end position="328"/>
    </location>
</feature>